<evidence type="ECO:0000256" key="7">
    <source>
        <dbReference type="RuleBase" id="RU363032"/>
    </source>
</evidence>
<evidence type="ECO:0000256" key="5">
    <source>
        <dbReference type="ARBA" id="ARBA00022989"/>
    </source>
</evidence>
<evidence type="ECO:0000313" key="9">
    <source>
        <dbReference type="EMBL" id="WCO65061.1"/>
    </source>
</evidence>
<dbReference type="GO" id="GO:0055085">
    <property type="term" value="P:transmembrane transport"/>
    <property type="evidence" value="ECO:0007669"/>
    <property type="project" value="InterPro"/>
</dbReference>
<dbReference type="EMBL" id="CP116942">
    <property type="protein sequence ID" value="WCO65061.1"/>
    <property type="molecule type" value="Genomic_DNA"/>
</dbReference>
<comment type="subcellular location">
    <subcellularLocation>
        <location evidence="1 7">Cell membrane</location>
        <topology evidence="1 7">Multi-pass membrane protein</topology>
    </subcellularLocation>
</comment>
<feature type="transmembrane region" description="Helical" evidence="7">
    <location>
        <begin position="153"/>
        <end position="175"/>
    </location>
</feature>
<dbReference type="Proteomes" id="UP001216390">
    <property type="component" value="Chromosome"/>
</dbReference>
<evidence type="ECO:0000256" key="1">
    <source>
        <dbReference type="ARBA" id="ARBA00004651"/>
    </source>
</evidence>
<name>A0AAF0BQP5_9ACTN</name>
<dbReference type="GO" id="GO:0005886">
    <property type="term" value="C:plasma membrane"/>
    <property type="evidence" value="ECO:0007669"/>
    <property type="project" value="UniProtKB-SubCell"/>
</dbReference>
<gene>
    <name evidence="9" type="ORF">PO878_11180</name>
</gene>
<dbReference type="SUPFAM" id="SSF161098">
    <property type="entry name" value="MetI-like"/>
    <property type="match status" value="1"/>
</dbReference>
<evidence type="ECO:0000256" key="2">
    <source>
        <dbReference type="ARBA" id="ARBA00022448"/>
    </source>
</evidence>
<dbReference type="AlphaFoldDB" id="A0AAF0BQP5"/>
<organism evidence="9 10">
    <name type="scientific">Iamia majanohamensis</name>
    <dbReference type="NCBI Taxonomy" id="467976"/>
    <lineage>
        <taxon>Bacteria</taxon>
        <taxon>Bacillati</taxon>
        <taxon>Actinomycetota</taxon>
        <taxon>Acidimicrobiia</taxon>
        <taxon>Acidimicrobiales</taxon>
        <taxon>Iamiaceae</taxon>
        <taxon>Iamia</taxon>
    </lineage>
</organism>
<dbReference type="InterPro" id="IPR000515">
    <property type="entry name" value="MetI-like"/>
</dbReference>
<evidence type="ECO:0000256" key="4">
    <source>
        <dbReference type="ARBA" id="ARBA00022692"/>
    </source>
</evidence>
<reference evidence="9" key="1">
    <citation type="submission" date="2023-01" db="EMBL/GenBank/DDBJ databases">
        <title>The diversity of Class Acidimicrobiia in South China Sea sediment environments and the proposal of Iamia marina sp. nov., a novel species of the genus Iamia.</title>
        <authorList>
            <person name="He Y."/>
            <person name="Tian X."/>
        </authorList>
    </citation>
    <scope>NUCLEOTIDE SEQUENCE</scope>
    <source>
        <strain evidence="9">DSM 19957</strain>
    </source>
</reference>
<evidence type="ECO:0000256" key="6">
    <source>
        <dbReference type="ARBA" id="ARBA00023136"/>
    </source>
</evidence>
<dbReference type="Pfam" id="PF19300">
    <property type="entry name" value="BPD_transp_1_N"/>
    <property type="match status" value="1"/>
</dbReference>
<feature type="domain" description="ABC transmembrane type-1" evidence="8">
    <location>
        <begin position="114"/>
        <end position="344"/>
    </location>
</feature>
<feature type="transmembrane region" description="Helical" evidence="7">
    <location>
        <begin position="218"/>
        <end position="239"/>
    </location>
</feature>
<keyword evidence="2 7" id="KW-0813">Transport</keyword>
<accession>A0AAF0BQP5</accession>
<evidence type="ECO:0000259" key="8">
    <source>
        <dbReference type="PROSITE" id="PS50928"/>
    </source>
</evidence>
<evidence type="ECO:0000256" key="3">
    <source>
        <dbReference type="ARBA" id="ARBA00022475"/>
    </source>
</evidence>
<proteinExistence type="inferred from homology"/>
<dbReference type="RefSeq" id="WP_272734586.1">
    <property type="nucleotide sequence ID" value="NZ_CP116942.1"/>
</dbReference>
<feature type="transmembrane region" description="Helical" evidence="7">
    <location>
        <begin position="321"/>
        <end position="347"/>
    </location>
</feature>
<dbReference type="PANTHER" id="PTHR43163">
    <property type="entry name" value="DIPEPTIDE TRANSPORT SYSTEM PERMEASE PROTEIN DPPB-RELATED"/>
    <property type="match status" value="1"/>
</dbReference>
<protein>
    <submittedName>
        <fullName evidence="9">ABC transporter permease</fullName>
    </submittedName>
</protein>
<feature type="transmembrane region" description="Helical" evidence="7">
    <location>
        <begin position="16"/>
        <end position="37"/>
    </location>
</feature>
<dbReference type="InterPro" id="IPR035906">
    <property type="entry name" value="MetI-like_sf"/>
</dbReference>
<evidence type="ECO:0000313" key="10">
    <source>
        <dbReference type="Proteomes" id="UP001216390"/>
    </source>
</evidence>
<feature type="transmembrane region" description="Helical" evidence="7">
    <location>
        <begin position="277"/>
        <end position="301"/>
    </location>
</feature>
<keyword evidence="5 7" id="KW-1133">Transmembrane helix</keyword>
<sequence>MSPRSLNLVKLVARKLAQLVAVLFVVTLFTFLLVRLLPGDPVDLLVPVATDTANPEEQAIIEERRAQITEDLGLDEPLPQQYATWLGGFVTGDLGNEYTVSSTIPVSDSVTSALPPTIQLILYSQIISLTFALPVGVISAYRQGGIFDRFANLGAFGSLSMPNFAIGLLLAYWVGVRLNPSLPAWMNIPPQGYTPFPGWNPADWSWEPNTPNSVPDHFFGMLLPALSLAFGQFAVYMRLLRSDMLQTLQEDFILMAKSKGISDRRVLWRHALRPSSLTLITVAGLSVGTLIGGAVVIEVIFSIPGMGSLIASSIIGREFITVQSCVAIVAIAFVLINALLDILYSILDPRIRNVRAS</sequence>
<dbReference type="CDD" id="cd06261">
    <property type="entry name" value="TM_PBP2"/>
    <property type="match status" value="1"/>
</dbReference>
<keyword evidence="3" id="KW-1003">Cell membrane</keyword>
<keyword evidence="10" id="KW-1185">Reference proteome</keyword>
<keyword evidence="6 7" id="KW-0472">Membrane</keyword>
<keyword evidence="4 7" id="KW-0812">Transmembrane</keyword>
<dbReference type="KEGG" id="ima:PO878_11180"/>
<dbReference type="Pfam" id="PF00528">
    <property type="entry name" value="BPD_transp_1"/>
    <property type="match status" value="1"/>
</dbReference>
<dbReference type="InterPro" id="IPR045621">
    <property type="entry name" value="BPD_transp_1_N"/>
</dbReference>
<feature type="transmembrane region" description="Helical" evidence="7">
    <location>
        <begin position="120"/>
        <end position="141"/>
    </location>
</feature>
<dbReference type="Gene3D" id="1.10.3720.10">
    <property type="entry name" value="MetI-like"/>
    <property type="match status" value="1"/>
</dbReference>
<comment type="similarity">
    <text evidence="7">Belongs to the binding-protein-dependent transport system permease family.</text>
</comment>
<dbReference type="PANTHER" id="PTHR43163:SF7">
    <property type="entry name" value="DIPEPTIDE-TRANSPORT INTEGRAL MEMBRANE PROTEIN ABC TRANSPORTER DPPB-RELATED"/>
    <property type="match status" value="1"/>
</dbReference>
<dbReference type="PROSITE" id="PS50928">
    <property type="entry name" value="ABC_TM1"/>
    <property type="match status" value="1"/>
</dbReference>